<accession>A0A1I7WI37</accession>
<dbReference type="AlphaFoldDB" id="A0A1I7WI37"/>
<evidence type="ECO:0000313" key="1">
    <source>
        <dbReference type="Proteomes" id="UP000095283"/>
    </source>
</evidence>
<reference evidence="2" key="1">
    <citation type="submission" date="2016-11" db="UniProtKB">
        <authorList>
            <consortium name="WormBaseParasite"/>
        </authorList>
    </citation>
    <scope>IDENTIFICATION</scope>
</reference>
<dbReference type="Proteomes" id="UP000095283">
    <property type="component" value="Unplaced"/>
</dbReference>
<keyword evidence="1" id="KW-1185">Reference proteome</keyword>
<proteinExistence type="predicted"/>
<protein>
    <submittedName>
        <fullName evidence="2">Ovule protein</fullName>
    </submittedName>
</protein>
<organism evidence="1 2">
    <name type="scientific">Heterorhabditis bacteriophora</name>
    <name type="common">Entomopathogenic nematode worm</name>
    <dbReference type="NCBI Taxonomy" id="37862"/>
    <lineage>
        <taxon>Eukaryota</taxon>
        <taxon>Metazoa</taxon>
        <taxon>Ecdysozoa</taxon>
        <taxon>Nematoda</taxon>
        <taxon>Chromadorea</taxon>
        <taxon>Rhabditida</taxon>
        <taxon>Rhabditina</taxon>
        <taxon>Rhabditomorpha</taxon>
        <taxon>Strongyloidea</taxon>
        <taxon>Heterorhabditidae</taxon>
        <taxon>Heterorhabditis</taxon>
    </lineage>
</organism>
<evidence type="ECO:0000313" key="2">
    <source>
        <dbReference type="WBParaSite" id="Hba_04630"/>
    </source>
</evidence>
<name>A0A1I7WI37_HETBA</name>
<dbReference type="WBParaSite" id="Hba_04630">
    <property type="protein sequence ID" value="Hba_04630"/>
    <property type="gene ID" value="Hba_04630"/>
</dbReference>
<sequence length="96" mass="11007">MDRKTFGVDVVGCPGSTHEYVRLGLSYIIHFSSPVTIFHKKFFLRCLASNEMQMLSRRPMLFSESSYGTHFPLLSSYAIVSKLLFDQLPTVQRVPF</sequence>